<dbReference type="PANTHER" id="PTHR43777">
    <property type="entry name" value="MOLYBDENUM COFACTOR CYTIDYLYLTRANSFERASE"/>
    <property type="match status" value="1"/>
</dbReference>
<evidence type="ECO:0000259" key="2">
    <source>
        <dbReference type="Pfam" id="PF12804"/>
    </source>
</evidence>
<reference evidence="4" key="1">
    <citation type="journal article" date="2019" name="Int. J. Syst. Evol. Microbiol.">
        <title>The Global Catalogue of Microorganisms (GCM) 10K type strain sequencing project: providing services to taxonomists for standard genome sequencing and annotation.</title>
        <authorList>
            <consortium name="The Broad Institute Genomics Platform"/>
            <consortium name="The Broad Institute Genome Sequencing Center for Infectious Disease"/>
            <person name="Wu L."/>
            <person name="Ma J."/>
        </authorList>
    </citation>
    <scope>NUCLEOTIDE SEQUENCE [LARGE SCALE GENOMIC DNA]</scope>
    <source>
        <strain evidence="4">KCTC 62195</strain>
    </source>
</reference>
<proteinExistence type="predicted"/>
<dbReference type="Gene3D" id="3.90.550.10">
    <property type="entry name" value="Spore Coat Polysaccharide Biosynthesis Protein SpsA, Chain A"/>
    <property type="match status" value="1"/>
</dbReference>
<accession>A0ABV7AT13</accession>
<dbReference type="PANTHER" id="PTHR43777:SF1">
    <property type="entry name" value="MOLYBDENUM COFACTOR CYTIDYLYLTRANSFERASE"/>
    <property type="match status" value="1"/>
</dbReference>
<organism evidence="3 4">
    <name type="scientific">Azotobacter bryophylli</name>
    <dbReference type="NCBI Taxonomy" id="1986537"/>
    <lineage>
        <taxon>Bacteria</taxon>
        <taxon>Pseudomonadati</taxon>
        <taxon>Pseudomonadota</taxon>
        <taxon>Gammaproteobacteria</taxon>
        <taxon>Pseudomonadales</taxon>
        <taxon>Pseudomonadaceae</taxon>
        <taxon>Azotobacter</taxon>
    </lineage>
</organism>
<evidence type="ECO:0000256" key="1">
    <source>
        <dbReference type="ARBA" id="ARBA00022842"/>
    </source>
</evidence>
<dbReference type="Pfam" id="PF12804">
    <property type="entry name" value="NTP_transf_3"/>
    <property type="match status" value="1"/>
</dbReference>
<dbReference type="InterPro" id="IPR029044">
    <property type="entry name" value="Nucleotide-diphossugar_trans"/>
</dbReference>
<evidence type="ECO:0000313" key="4">
    <source>
        <dbReference type="Proteomes" id="UP001595457"/>
    </source>
</evidence>
<comment type="caution">
    <text evidence="3">The sequence shown here is derived from an EMBL/GenBank/DDBJ whole genome shotgun (WGS) entry which is preliminary data.</text>
</comment>
<dbReference type="Proteomes" id="UP001595457">
    <property type="component" value="Unassembled WGS sequence"/>
</dbReference>
<feature type="domain" description="MobA-like NTP transferase" evidence="2">
    <location>
        <begin position="7"/>
        <end position="170"/>
    </location>
</feature>
<keyword evidence="4" id="KW-1185">Reference proteome</keyword>
<keyword evidence="1" id="KW-0460">Magnesium</keyword>
<keyword evidence="3" id="KW-0808">Transferase</keyword>
<protein>
    <submittedName>
        <fullName evidence="3">NTP transferase domain-containing protein</fullName>
    </submittedName>
</protein>
<evidence type="ECO:0000313" key="3">
    <source>
        <dbReference type="EMBL" id="MFC2972459.1"/>
    </source>
</evidence>
<sequence length="198" mass="20621">MSGGVCAILLAAGLGTRFRQVAGSDSDKLLACCSGHDGRERAVLEHALLALHGQVERVLLVTRPENRGAIALGLAHGCELVTLASAGMGDSIAAAVARVPDYAGWLIALGDMPFIRPATVARVAAALREELIVVPTWQGRRGHPVGFGRAYGEGLAGLSGDAGAKRLFRDGRLLELAVDDPAILWDIDSPEALSGPRT</sequence>
<dbReference type="GO" id="GO:0016740">
    <property type="term" value="F:transferase activity"/>
    <property type="evidence" value="ECO:0007669"/>
    <property type="project" value="UniProtKB-KW"/>
</dbReference>
<dbReference type="SUPFAM" id="SSF53448">
    <property type="entry name" value="Nucleotide-diphospho-sugar transferases"/>
    <property type="match status" value="1"/>
</dbReference>
<dbReference type="EMBL" id="JBHRSJ010000016">
    <property type="protein sequence ID" value="MFC2972459.1"/>
    <property type="molecule type" value="Genomic_DNA"/>
</dbReference>
<name>A0ABV7AT13_9GAMM</name>
<gene>
    <name evidence="3" type="ORF">ACFOJE_09595</name>
</gene>
<dbReference type="CDD" id="cd04182">
    <property type="entry name" value="GT_2_like_f"/>
    <property type="match status" value="1"/>
</dbReference>
<dbReference type="InterPro" id="IPR025877">
    <property type="entry name" value="MobA-like_NTP_Trfase"/>
</dbReference>
<dbReference type="RefSeq" id="WP_377814096.1">
    <property type="nucleotide sequence ID" value="NZ_JBHRSJ010000016.1"/>
</dbReference>